<evidence type="ECO:0000259" key="3">
    <source>
        <dbReference type="Pfam" id="PF05368"/>
    </source>
</evidence>
<evidence type="ECO:0000256" key="1">
    <source>
        <dbReference type="ARBA" id="ARBA00006328"/>
    </source>
</evidence>
<comment type="caution">
    <text evidence="4">The sequence shown here is derived from an EMBL/GenBank/DDBJ whole genome shotgun (WGS) entry which is preliminary data.</text>
</comment>
<reference evidence="4 5" key="1">
    <citation type="submission" date="2024-07" db="EMBL/GenBank/DDBJ databases">
        <title>Section-level genome sequencing and comparative genomics of Aspergillus sections Usti and Cavernicolus.</title>
        <authorList>
            <consortium name="Lawrence Berkeley National Laboratory"/>
            <person name="Nybo J.L."/>
            <person name="Vesth T.C."/>
            <person name="Theobald S."/>
            <person name="Frisvad J.C."/>
            <person name="Larsen T.O."/>
            <person name="Kjaerboelling I."/>
            <person name="Rothschild-Mancinelli K."/>
            <person name="Lyhne E.K."/>
            <person name="Kogle M.E."/>
            <person name="Barry K."/>
            <person name="Clum A."/>
            <person name="Na H."/>
            <person name="Ledsgaard L."/>
            <person name="Lin J."/>
            <person name="Lipzen A."/>
            <person name="Kuo A."/>
            <person name="Riley R."/>
            <person name="Mondo S."/>
            <person name="Labutti K."/>
            <person name="Haridas S."/>
            <person name="Pangalinan J."/>
            <person name="Salamov A.A."/>
            <person name="Simmons B.A."/>
            <person name="Magnuson J.K."/>
            <person name="Chen J."/>
            <person name="Drula E."/>
            <person name="Henrissat B."/>
            <person name="Wiebenga A."/>
            <person name="Lubbers R.J."/>
            <person name="Gomes A.C."/>
            <person name="Makela M.R."/>
            <person name="Stajich J."/>
            <person name="Grigoriev I.V."/>
            <person name="Mortensen U.H."/>
            <person name="De Vries R.P."/>
            <person name="Baker S.E."/>
            <person name="Andersen M.R."/>
        </authorList>
    </citation>
    <scope>NUCLEOTIDE SEQUENCE [LARGE SCALE GENOMIC DNA]</scope>
    <source>
        <strain evidence="4 5">CBS 123904</strain>
    </source>
</reference>
<feature type="domain" description="NmrA-like" evidence="3">
    <location>
        <begin position="3"/>
        <end position="188"/>
    </location>
</feature>
<dbReference type="InterPro" id="IPR051164">
    <property type="entry name" value="NmrA-like_oxidored"/>
</dbReference>
<proteinExistence type="inferred from homology"/>
<sequence>MNRNIIDAAANVKTLHHFIFSGLVNTSELSGGKYSHVYHFDGKGLAEEYCKSTHPELWAKTSVLYAGLYLENHLGPGGALYRPSLDQARDTLVLTLPDSLARSSLPMYSAVDDTGALVDALLRTAPGKKLLGVNEWTSLRDLAEVLGEVLGKKVEFVDSFPPMETGDPDFETEINEMIGFCVEFGYLGERSSIADKSVVNPGDLGVPVNLQSVKEWFQKQDWEKELGVVAI</sequence>
<evidence type="ECO:0000256" key="2">
    <source>
        <dbReference type="ARBA" id="ARBA00022857"/>
    </source>
</evidence>
<dbReference type="InterPro" id="IPR036291">
    <property type="entry name" value="NAD(P)-bd_dom_sf"/>
</dbReference>
<evidence type="ECO:0000313" key="4">
    <source>
        <dbReference type="EMBL" id="KAL2847237.1"/>
    </source>
</evidence>
<organism evidence="4 5">
    <name type="scientific">Aspergillus pseudoustus</name>
    <dbReference type="NCBI Taxonomy" id="1810923"/>
    <lineage>
        <taxon>Eukaryota</taxon>
        <taxon>Fungi</taxon>
        <taxon>Dikarya</taxon>
        <taxon>Ascomycota</taxon>
        <taxon>Pezizomycotina</taxon>
        <taxon>Eurotiomycetes</taxon>
        <taxon>Eurotiomycetidae</taxon>
        <taxon>Eurotiales</taxon>
        <taxon>Aspergillaceae</taxon>
        <taxon>Aspergillus</taxon>
        <taxon>Aspergillus subgen. Nidulantes</taxon>
    </lineage>
</organism>
<dbReference type="PANTHER" id="PTHR42748">
    <property type="entry name" value="NITROGEN METABOLITE REPRESSION PROTEIN NMRA FAMILY MEMBER"/>
    <property type="match status" value="1"/>
</dbReference>
<dbReference type="InterPro" id="IPR008030">
    <property type="entry name" value="NmrA-like"/>
</dbReference>
<dbReference type="PANTHER" id="PTHR42748:SF26">
    <property type="entry name" value="NMRA-LIKE DOMAIN-CONTAINING PROTEIN"/>
    <property type="match status" value="1"/>
</dbReference>
<dbReference type="Gene3D" id="3.40.50.720">
    <property type="entry name" value="NAD(P)-binding Rossmann-like Domain"/>
    <property type="match status" value="1"/>
</dbReference>
<name>A0ABR4K4I8_9EURO</name>
<protein>
    <recommendedName>
        <fullName evidence="3">NmrA-like domain-containing protein</fullName>
    </recommendedName>
</protein>
<comment type="similarity">
    <text evidence="1">Belongs to the NmrA-type oxidoreductase family.</text>
</comment>
<accession>A0ABR4K4I8</accession>
<dbReference type="Proteomes" id="UP001610446">
    <property type="component" value="Unassembled WGS sequence"/>
</dbReference>
<keyword evidence="5" id="KW-1185">Reference proteome</keyword>
<dbReference type="EMBL" id="JBFXLU010000057">
    <property type="protein sequence ID" value="KAL2847237.1"/>
    <property type="molecule type" value="Genomic_DNA"/>
</dbReference>
<evidence type="ECO:0000313" key="5">
    <source>
        <dbReference type="Proteomes" id="UP001610446"/>
    </source>
</evidence>
<gene>
    <name evidence="4" type="ORF">BJY01DRAFT_212741</name>
</gene>
<dbReference type="SUPFAM" id="SSF51735">
    <property type="entry name" value="NAD(P)-binding Rossmann-fold domains"/>
    <property type="match status" value="1"/>
</dbReference>
<dbReference type="Pfam" id="PF05368">
    <property type="entry name" value="NmrA"/>
    <property type="match status" value="1"/>
</dbReference>
<keyword evidence="2" id="KW-0521">NADP</keyword>